<dbReference type="Proteomes" id="UP000003671">
    <property type="component" value="Unassembled WGS sequence"/>
</dbReference>
<dbReference type="GO" id="GO:0005737">
    <property type="term" value="C:cytoplasm"/>
    <property type="evidence" value="ECO:0007669"/>
    <property type="project" value="UniProtKB-SubCell"/>
</dbReference>
<evidence type="ECO:0000256" key="5">
    <source>
        <dbReference type="ARBA" id="ARBA00023308"/>
    </source>
</evidence>
<dbReference type="GO" id="GO:0019301">
    <property type="term" value="P:rhamnose catabolic process"/>
    <property type="evidence" value="ECO:0007669"/>
    <property type="project" value="UniProtKB-UniRule"/>
</dbReference>
<accession>C9KN11</accession>
<dbReference type="NCBIfam" id="TIGR01748">
    <property type="entry name" value="rhaA"/>
    <property type="match status" value="1"/>
</dbReference>
<dbReference type="UniPathway" id="UPA00541">
    <property type="reaction ID" value="UER00601"/>
</dbReference>
<gene>
    <name evidence="6 8" type="primary">rhaA</name>
    <name evidence="8" type="ORF">MITSMUL_04822</name>
</gene>
<dbReference type="PANTHER" id="PTHR30268:SF0">
    <property type="entry name" value="L-RHAMNOSE ISOMERASE"/>
    <property type="match status" value="1"/>
</dbReference>
<proteinExistence type="inferred from homology"/>
<dbReference type="PATRIC" id="fig|500635.8.peg.1517"/>
<dbReference type="GO" id="GO:0030145">
    <property type="term" value="F:manganese ion binding"/>
    <property type="evidence" value="ECO:0007669"/>
    <property type="project" value="UniProtKB-UniRule"/>
</dbReference>
<dbReference type="Gene3D" id="3.20.20.150">
    <property type="entry name" value="Divalent-metal-dependent TIM barrel enzymes"/>
    <property type="match status" value="1"/>
</dbReference>
<keyword evidence="4 6" id="KW-0413">Isomerase</keyword>
<feature type="binding site" evidence="6">
    <location>
        <position position="310"/>
    </location>
    <ligand>
        <name>Mn(2+)</name>
        <dbReference type="ChEBI" id="CHEBI:29035"/>
    </ligand>
</feature>
<keyword evidence="5 6" id="KW-0684">Rhamnose metabolism</keyword>
<dbReference type="STRING" id="500635.MITSMUL_04822"/>
<dbReference type="PANTHER" id="PTHR30268">
    <property type="entry name" value="L-RHAMNOSE ISOMERASE"/>
    <property type="match status" value="1"/>
</dbReference>
<protein>
    <recommendedName>
        <fullName evidence="6 7">L-rhamnose isomerase</fullName>
        <ecNumber evidence="6 7">5.3.1.14</ecNumber>
    </recommendedName>
</protein>
<name>C9KN11_9FIRM</name>
<feature type="binding site" evidence="6">
    <location>
        <position position="308"/>
    </location>
    <ligand>
        <name>Mn(2+)</name>
        <dbReference type="ChEBI" id="CHEBI:29035"/>
    </ligand>
</feature>
<evidence type="ECO:0000256" key="7">
    <source>
        <dbReference type="NCBIfam" id="TIGR01748"/>
    </source>
</evidence>
<comment type="cofactor">
    <cofactor evidence="6">
        <name>Mn(2+)</name>
        <dbReference type="ChEBI" id="CHEBI:29035"/>
    </cofactor>
    <text evidence="6">Binds 1 Mn(2+) ion per subunit.</text>
</comment>
<evidence type="ECO:0000256" key="3">
    <source>
        <dbReference type="ARBA" id="ARBA00023211"/>
    </source>
</evidence>
<reference evidence="8" key="1">
    <citation type="submission" date="2009-09" db="EMBL/GenBank/DDBJ databases">
        <authorList>
            <person name="Weinstock G."/>
            <person name="Sodergren E."/>
            <person name="Clifton S."/>
            <person name="Fulton L."/>
            <person name="Fulton B."/>
            <person name="Courtney L."/>
            <person name="Fronick C."/>
            <person name="Harrison M."/>
            <person name="Strong C."/>
            <person name="Farmer C."/>
            <person name="Delahaunty K."/>
            <person name="Markovic C."/>
            <person name="Hall O."/>
            <person name="Minx P."/>
            <person name="Tomlinson C."/>
            <person name="Mitreva M."/>
            <person name="Nelson J."/>
            <person name="Hou S."/>
            <person name="Wollam A."/>
            <person name="Pepin K.H."/>
            <person name="Johnson M."/>
            <person name="Bhonagiri V."/>
            <person name="Nash W.E."/>
            <person name="Warren W."/>
            <person name="Chinwalla A."/>
            <person name="Mardis E.R."/>
            <person name="Wilson R.K."/>
        </authorList>
    </citation>
    <scope>NUCLEOTIDE SEQUENCE [LARGE SCALE GENOMIC DNA]</scope>
    <source>
        <strain evidence="8">DSM 20544</strain>
    </source>
</reference>
<dbReference type="eggNOG" id="COG4806">
    <property type="taxonomic scope" value="Bacteria"/>
</dbReference>
<evidence type="ECO:0000256" key="2">
    <source>
        <dbReference type="ARBA" id="ARBA00022723"/>
    </source>
</evidence>
<evidence type="ECO:0000256" key="4">
    <source>
        <dbReference type="ARBA" id="ARBA00023235"/>
    </source>
</evidence>
<feature type="binding site" evidence="6">
    <location>
        <position position="276"/>
    </location>
    <ligand>
        <name>Mn(2+)</name>
        <dbReference type="ChEBI" id="CHEBI:29035"/>
    </ligand>
</feature>
<comment type="caution">
    <text evidence="8">The sequence shown here is derived from an EMBL/GenBank/DDBJ whole genome shotgun (WGS) entry which is preliminary data.</text>
</comment>
<keyword evidence="1 6" id="KW-0963">Cytoplasm</keyword>
<dbReference type="InterPro" id="IPR009308">
    <property type="entry name" value="Rhamnose_isomerase"/>
</dbReference>
<sequence length="432" mass="49009">MIYIYDIQNKDNGTNEQEVFLMSRFEEAKEAYAGVGVDVEAALKQLQQVRISMHCWQGDDVLGFDSDTLTGGIATTGNYPGRARNPEELMADIHKAYTLIPGKHKLNLHASYRITDEKVDRDKIEPKHFKAWVDFAKEEGIGLDFNPTFFSHKNVKDNMTLSSPDKAIRDFWIEHGKACRKIANYFGEELGITALDNIWIPDGTKDVPADRIGPRARLKDALDEILSVKYDRKNIADAVEGKVFGIGVESYTVGSHEFYMNYAAKNGLMCLLDTGHYHPTEVVSDKISSMLLFNDSLALHVSRPVRWDSDHVIKLDDELKELATELVRCNALDKVFIGLDFFDASINRLAAWVIGMRNMQKALLYGLLTPNKELKAAQDAADFTKVLQGLEEIKTLPFGDVWAEFCQRNEVPVDGKWYPIVKEYEKDVQFKR</sequence>
<evidence type="ECO:0000313" key="9">
    <source>
        <dbReference type="Proteomes" id="UP000003671"/>
    </source>
</evidence>
<organism evidence="8 9">
    <name type="scientific">Mitsuokella multacida DSM 20544</name>
    <dbReference type="NCBI Taxonomy" id="500635"/>
    <lineage>
        <taxon>Bacteria</taxon>
        <taxon>Bacillati</taxon>
        <taxon>Bacillota</taxon>
        <taxon>Negativicutes</taxon>
        <taxon>Selenomonadales</taxon>
        <taxon>Selenomonadaceae</taxon>
        <taxon>Mitsuokella</taxon>
    </lineage>
</organism>
<comment type="similarity">
    <text evidence="6">Belongs to the rhamnose isomerase family.</text>
</comment>
<keyword evidence="3 6" id="KW-0464">Manganese</keyword>
<evidence type="ECO:0000256" key="1">
    <source>
        <dbReference type="ARBA" id="ARBA00022490"/>
    </source>
</evidence>
<evidence type="ECO:0000313" key="8">
    <source>
        <dbReference type="EMBL" id="EEX68750.1"/>
    </source>
</evidence>
<dbReference type="HAMAP" id="MF_00541">
    <property type="entry name" value="RhaA"/>
    <property type="match status" value="1"/>
</dbReference>
<comment type="catalytic activity">
    <reaction evidence="6">
        <text>L-rhamnopyranose = L-rhamnulose</text>
        <dbReference type="Rhea" id="RHEA:23160"/>
        <dbReference type="ChEBI" id="CHEBI:17897"/>
        <dbReference type="ChEBI" id="CHEBI:62346"/>
        <dbReference type="EC" id="5.3.1.14"/>
    </reaction>
</comment>
<dbReference type="GO" id="GO:0019324">
    <property type="term" value="P:L-lyxose metabolic process"/>
    <property type="evidence" value="ECO:0007669"/>
    <property type="project" value="TreeGrafter"/>
</dbReference>
<dbReference type="InterPro" id="IPR050337">
    <property type="entry name" value="L-rhamnose_isomerase"/>
</dbReference>
<keyword evidence="2 6" id="KW-0479">Metal-binding</keyword>
<dbReference type="InterPro" id="IPR036237">
    <property type="entry name" value="Xyl_isomerase-like_sf"/>
</dbReference>
<dbReference type="EMBL" id="ABWK02000017">
    <property type="protein sequence ID" value="EEX68750.1"/>
    <property type="molecule type" value="Genomic_DNA"/>
</dbReference>
<comment type="subcellular location">
    <subcellularLocation>
        <location evidence="6">Cytoplasm</location>
    </subcellularLocation>
</comment>
<comment type="function">
    <text evidence="6">Catalyzes the interconversion of L-rhamnose and L-rhamnulose.</text>
</comment>
<keyword evidence="9" id="KW-1185">Reference proteome</keyword>
<dbReference type="GO" id="GO:0008740">
    <property type="term" value="F:L-rhamnose isomerase activity"/>
    <property type="evidence" value="ECO:0007669"/>
    <property type="project" value="UniProtKB-UniRule"/>
</dbReference>
<dbReference type="SUPFAM" id="SSF51658">
    <property type="entry name" value="Xylose isomerase-like"/>
    <property type="match status" value="1"/>
</dbReference>
<dbReference type="AlphaFoldDB" id="C9KN11"/>
<dbReference type="Pfam" id="PF06134">
    <property type="entry name" value="RhaA"/>
    <property type="match status" value="1"/>
</dbReference>
<dbReference type="EC" id="5.3.1.14" evidence="6 7"/>
<comment type="pathway">
    <text evidence="6">Carbohydrate degradation; L-rhamnose degradation; glycerone phosphate from L-rhamnose: step 1/3.</text>
</comment>
<evidence type="ECO:0000256" key="6">
    <source>
        <dbReference type="HAMAP-Rule" id="MF_00541"/>
    </source>
</evidence>
<dbReference type="NCBIfam" id="NF002203">
    <property type="entry name" value="PRK01076.1"/>
    <property type="match status" value="1"/>
</dbReference>
<dbReference type="HOGENOM" id="CLU_052790_0_0_9"/>